<dbReference type="EMBL" id="DTAD01000065">
    <property type="protein sequence ID" value="HGN90681.1"/>
    <property type="molecule type" value="Genomic_DNA"/>
</dbReference>
<name>A0A7C4E2C8_CALS0</name>
<dbReference type="Pfam" id="PF00586">
    <property type="entry name" value="AIRS"/>
    <property type="match status" value="1"/>
</dbReference>
<dbReference type="InterPro" id="IPR016188">
    <property type="entry name" value="PurM-like_N"/>
</dbReference>
<dbReference type="PANTHER" id="PTHR30303:SF4">
    <property type="entry name" value="HYDROGENASE EXPRESSION_FORMATION PROTEIN HYPE"/>
    <property type="match status" value="1"/>
</dbReference>
<dbReference type="SUPFAM" id="SSF56042">
    <property type="entry name" value="PurM C-terminal domain-like"/>
    <property type="match status" value="1"/>
</dbReference>
<dbReference type="GO" id="GO:0051604">
    <property type="term" value="P:protein maturation"/>
    <property type="evidence" value="ECO:0007669"/>
    <property type="project" value="TreeGrafter"/>
</dbReference>
<dbReference type="SUPFAM" id="SSF55326">
    <property type="entry name" value="PurM N-terminal domain-like"/>
    <property type="match status" value="1"/>
</dbReference>
<dbReference type="InterPro" id="IPR036676">
    <property type="entry name" value="PurM-like_C_sf"/>
</dbReference>
<dbReference type="InterPro" id="IPR036921">
    <property type="entry name" value="PurM-like_N_sf"/>
</dbReference>
<evidence type="ECO:0000259" key="3">
    <source>
        <dbReference type="Pfam" id="PF02769"/>
    </source>
</evidence>
<evidence type="ECO:0000259" key="2">
    <source>
        <dbReference type="Pfam" id="PF00586"/>
    </source>
</evidence>
<evidence type="ECO:0000256" key="1">
    <source>
        <dbReference type="ARBA" id="ARBA00006243"/>
    </source>
</evidence>
<reference evidence="4" key="1">
    <citation type="journal article" date="2020" name="mSystems">
        <title>Genome- and Community-Level Interaction Insights into Carbon Utilization and Element Cycling Functions of Hydrothermarchaeota in Hydrothermal Sediment.</title>
        <authorList>
            <person name="Zhou Z."/>
            <person name="Liu Y."/>
            <person name="Xu W."/>
            <person name="Pan J."/>
            <person name="Luo Z.H."/>
            <person name="Li M."/>
        </authorList>
    </citation>
    <scope>NUCLEOTIDE SEQUENCE [LARGE SCALE GENOMIC DNA]</scope>
    <source>
        <strain evidence="5">SpSt-1073</strain>
        <strain evidence="4">SpSt-613</strain>
    </source>
</reference>
<dbReference type="PANTHER" id="PTHR30303">
    <property type="entry name" value="HYDROGENASE ISOENZYMES FORMATION PROTEIN HYPE"/>
    <property type="match status" value="1"/>
</dbReference>
<organism evidence="4">
    <name type="scientific">Caldiarchaeum subterraneum</name>
    <dbReference type="NCBI Taxonomy" id="311458"/>
    <lineage>
        <taxon>Archaea</taxon>
        <taxon>Nitrososphaerota</taxon>
        <taxon>Candidatus Caldarchaeales</taxon>
        <taxon>Candidatus Caldarchaeaceae</taxon>
        <taxon>Candidatus Caldarchaeum</taxon>
    </lineage>
</organism>
<evidence type="ECO:0000313" key="5">
    <source>
        <dbReference type="EMBL" id="HHN51856.1"/>
    </source>
</evidence>
<protein>
    <submittedName>
        <fullName evidence="4">Hydrogenase</fullName>
    </submittedName>
</protein>
<sequence length="326" mass="35058">MLPLGKLPEKVLKDVVLRRVGARRRDVVLWPNFGEDAGAVKTSKDIYIVSMDPITGSKSFVGWLAVHASANDVAVCGGRPQWFSSTILLPKGSTPADLKRIVDQIHLACRRMDVAVVTGHSEVAPFVSSPVVVGHMTGKLVAPTPVTTSGAKPGDEILLVKSPGLEGVAILSADFADVLRRKGFTEKELRMGSLLIKKTSVVDEALSLASTGVNCMHDPTEGGLLGGLYEVAEAAGVGFEIDRSRVPIHPLVQRVCEKMDIDPLRLISSGALIATAPRFSSRVLAKIGGRIIGKILPRRQGMRVTENGREEKIKGPIQDELWRIIS</sequence>
<comment type="caution">
    <text evidence="4">The sequence shown here is derived from an EMBL/GenBank/DDBJ whole genome shotgun (WGS) entry which is preliminary data.</text>
</comment>
<accession>A0A7C4E2C8</accession>
<dbReference type="PIRSF" id="PIRSF005644">
    <property type="entry name" value="Hdrgns_mtr_HypE"/>
    <property type="match status" value="1"/>
</dbReference>
<feature type="domain" description="PurM-like N-terminal" evidence="2">
    <location>
        <begin position="34"/>
        <end position="139"/>
    </location>
</feature>
<feature type="domain" description="PurM-like C-terminal" evidence="3">
    <location>
        <begin position="152"/>
        <end position="295"/>
    </location>
</feature>
<evidence type="ECO:0000313" key="4">
    <source>
        <dbReference type="EMBL" id="HGN90681.1"/>
    </source>
</evidence>
<dbReference type="InterPro" id="IPR011854">
    <property type="entry name" value="HypE"/>
</dbReference>
<dbReference type="AlphaFoldDB" id="A0A7C4E2C8"/>
<gene>
    <name evidence="5" type="ORF">ENM30_00930</name>
    <name evidence="4" type="ORF">ENT82_06115</name>
</gene>
<dbReference type="Pfam" id="PF02769">
    <property type="entry name" value="AIRS_C"/>
    <property type="match status" value="1"/>
</dbReference>
<proteinExistence type="inferred from homology"/>
<dbReference type="CDD" id="cd06061">
    <property type="entry name" value="PurM-like1"/>
    <property type="match status" value="1"/>
</dbReference>
<dbReference type="Gene3D" id="3.90.650.10">
    <property type="entry name" value="PurM-like C-terminal domain"/>
    <property type="match status" value="1"/>
</dbReference>
<dbReference type="InterPro" id="IPR010918">
    <property type="entry name" value="PurM-like_C_dom"/>
</dbReference>
<dbReference type="Gene3D" id="3.30.1330.10">
    <property type="entry name" value="PurM-like, N-terminal domain"/>
    <property type="match status" value="1"/>
</dbReference>
<dbReference type="EMBL" id="DRXG01000013">
    <property type="protein sequence ID" value="HHN51856.1"/>
    <property type="molecule type" value="Genomic_DNA"/>
</dbReference>
<comment type="similarity">
    <text evidence="1">Belongs to the HypE family.</text>
</comment>